<feature type="active site" evidence="4">
    <location>
        <position position="691"/>
    </location>
</feature>
<protein>
    <submittedName>
        <fullName evidence="8">PADI3 deiminase</fullName>
    </submittedName>
</protein>
<feature type="non-terminal residue" evidence="8">
    <location>
        <position position="1"/>
    </location>
</feature>
<dbReference type="InterPro" id="IPR013733">
    <property type="entry name" value="Prot_Arg_deaminase_cen_dom"/>
</dbReference>
<evidence type="ECO:0000256" key="1">
    <source>
        <dbReference type="ARBA" id="ARBA00004496"/>
    </source>
</evidence>
<feature type="active site" evidence="4">
    <location>
        <position position="494"/>
    </location>
</feature>
<evidence type="ECO:0000256" key="2">
    <source>
        <dbReference type="ARBA" id="ARBA00008166"/>
    </source>
</evidence>
<feature type="active site" evidence="4">
    <location>
        <position position="375"/>
    </location>
</feature>
<sequence length="709" mass="77792">MAQQRLVQLSAQHPTSTVCLLGTELAVDVAGAAPRGATSFHAQGTAGVKLYVVHEGGTTKLPSSVARWPLAAGVELLLTMEALSKDVGDEKVRVSYFAEDGGVPLGRAMLYLTCVAALLRGGTGASWRPTALRSVPQRVWTWGPEGHGAVVLVNCDCEELKPTRDCDKDTDTRSYEDLKDMSQLVLRTRGPRAIFAGHGLVLHVSYSDADKLGVFYGGPGPSTEGYKHVLGSKKLSYVVKPSRHHEETIFYVEARSFPDAGFDGLLSLHVTLLDSAEKVPACGQPPHWQVPPRRSPTAPPPQGLLETPIFTDTVVFRVAPWIMTPNTLAPAELYVCSVLNNQEFVVAVSALAQRAGCPVTVCPLVENRRDRWIQDEIEFGYVQAPHKTFPVVFDSPRNRELKDFAVKHLLGPDFGYVAREAPEGTSSLDSFGNLEVSPPVTARGKDFPLGRILVGTSFPRFGGRRMAKAVRDFLVAQRVQAPVELFSDWLSVGHIDEFLTFVPAPDRQGFRLLLASPSACYRLLKEKQEEGYGEATMFEGVCGVTKRSVNEILADVRLRSFNVIAQVRTGAGMGTGRGEVAPLNGVPPQSCINWNRDVLKRELGLAERDIVDVPQLFQSDGQGRAQAFFPDMVNMLVLGKHLGIPKPFGPIIRGQCCLEEKVRSLLEPLGLSCTFIDDFFSYHELEGDVHCGTNVRRKPFAFKWWHMVP</sequence>
<dbReference type="GO" id="GO:0005509">
    <property type="term" value="F:calcium ion binding"/>
    <property type="evidence" value="ECO:0007669"/>
    <property type="project" value="InterPro"/>
</dbReference>
<dbReference type="GO" id="GO:0004668">
    <property type="term" value="F:protein-arginine deiminase activity"/>
    <property type="evidence" value="ECO:0007669"/>
    <property type="project" value="InterPro"/>
</dbReference>
<dbReference type="FunFam" id="2.60.40.1700:FF:000001">
    <property type="entry name" value="Protein-arginine deiminase type-2"/>
    <property type="match status" value="1"/>
</dbReference>
<dbReference type="Gene3D" id="2.60.40.1860">
    <property type="entry name" value="Protein-arginine deiminase, N-terminal domain"/>
    <property type="match status" value="1"/>
</dbReference>
<evidence type="ECO:0000259" key="5">
    <source>
        <dbReference type="Pfam" id="PF03068"/>
    </source>
</evidence>
<dbReference type="PANTHER" id="PTHR10837:SF11">
    <property type="entry name" value="PROTEIN-ARGININE DEIMINASE TYPE-1"/>
    <property type="match status" value="1"/>
</dbReference>
<dbReference type="Gene3D" id="3.75.10.10">
    <property type="entry name" value="L-arginine/glycine Amidinotransferase, Chain A"/>
    <property type="match status" value="2"/>
</dbReference>
<comment type="caution">
    <text evidence="8">The sequence shown here is derived from an EMBL/GenBank/DDBJ whole genome shotgun (WGS) entry which is preliminary data.</text>
</comment>
<comment type="similarity">
    <text evidence="2">Belongs to the protein arginine deiminase family.</text>
</comment>
<name>A0A7K4KAL4_9AVES</name>
<dbReference type="Pfam" id="PF03068">
    <property type="entry name" value="PAD"/>
    <property type="match status" value="2"/>
</dbReference>
<feature type="domain" description="Protein-arginine deiminase C-terminal" evidence="5">
    <location>
        <begin position="589"/>
        <end position="706"/>
    </location>
</feature>
<evidence type="ECO:0000313" key="9">
    <source>
        <dbReference type="Proteomes" id="UP000545332"/>
    </source>
</evidence>
<feature type="domain" description="Protein-arginine deiminase C-terminal" evidence="5">
    <location>
        <begin position="309"/>
        <end position="566"/>
    </location>
</feature>
<evidence type="ECO:0000256" key="3">
    <source>
        <dbReference type="ARBA" id="ARBA00022490"/>
    </source>
</evidence>
<dbReference type="PIRSF" id="PIRSF001247">
    <property type="entry name" value="Protein-arginine_deiminase"/>
    <property type="match status" value="1"/>
</dbReference>
<reference evidence="8 9" key="1">
    <citation type="submission" date="2019-09" db="EMBL/GenBank/DDBJ databases">
        <title>Bird 10,000 Genomes (B10K) Project - Family phase.</title>
        <authorList>
            <person name="Zhang G."/>
        </authorList>
    </citation>
    <scope>NUCLEOTIDE SEQUENCE [LARGE SCALE GENOMIC DNA]</scope>
    <source>
        <strain evidence="8">B10K-MSB-42743</strain>
        <tissue evidence="8">Heart</tissue>
    </source>
</reference>
<dbReference type="OrthoDB" id="5102063at2759"/>
<keyword evidence="3" id="KW-0963">Cytoplasm</keyword>
<dbReference type="SUPFAM" id="SSF49503">
    <property type="entry name" value="Cupredoxins"/>
    <property type="match status" value="1"/>
</dbReference>
<dbReference type="Pfam" id="PF08527">
    <property type="entry name" value="PAD_M"/>
    <property type="match status" value="1"/>
</dbReference>
<keyword evidence="9" id="KW-1185">Reference proteome</keyword>
<evidence type="ECO:0000256" key="4">
    <source>
        <dbReference type="PIRSR" id="PIRSR001247-1"/>
    </source>
</evidence>
<dbReference type="InterPro" id="IPR013732">
    <property type="entry name" value="PAD_N"/>
</dbReference>
<accession>A0A7K4KAL4</accession>
<dbReference type="InterPro" id="IPR036556">
    <property type="entry name" value="PAD_central_sf"/>
</dbReference>
<dbReference type="Proteomes" id="UP000545332">
    <property type="component" value="Unassembled WGS sequence"/>
</dbReference>
<dbReference type="InterPro" id="IPR004303">
    <property type="entry name" value="PAD"/>
</dbReference>
<dbReference type="Gene3D" id="2.60.40.1700">
    <property type="entry name" value="Protein-arginine deiminase, central domain"/>
    <property type="match status" value="1"/>
</dbReference>
<dbReference type="GO" id="GO:0005737">
    <property type="term" value="C:cytoplasm"/>
    <property type="evidence" value="ECO:0007669"/>
    <property type="project" value="UniProtKB-SubCell"/>
</dbReference>
<dbReference type="GO" id="GO:0005634">
    <property type="term" value="C:nucleus"/>
    <property type="evidence" value="ECO:0007669"/>
    <property type="project" value="TreeGrafter"/>
</dbReference>
<evidence type="ECO:0000259" key="6">
    <source>
        <dbReference type="Pfam" id="PF08526"/>
    </source>
</evidence>
<evidence type="ECO:0000259" key="7">
    <source>
        <dbReference type="Pfam" id="PF08527"/>
    </source>
</evidence>
<dbReference type="Pfam" id="PF08526">
    <property type="entry name" value="PAD_N"/>
    <property type="match status" value="1"/>
</dbReference>
<dbReference type="AlphaFoldDB" id="A0A7K4KAL4"/>
<dbReference type="SUPFAM" id="SSF55909">
    <property type="entry name" value="Pentein"/>
    <property type="match status" value="1"/>
</dbReference>
<dbReference type="SUPFAM" id="SSF110083">
    <property type="entry name" value="Peptidylarginine deiminase Pad4, middle domain"/>
    <property type="match status" value="1"/>
</dbReference>
<dbReference type="InterPro" id="IPR013530">
    <property type="entry name" value="PAD_C"/>
</dbReference>
<comment type="subcellular location">
    <subcellularLocation>
        <location evidence="1">Cytoplasm</location>
    </subcellularLocation>
</comment>
<feature type="domain" description="Protein-arginine deiminase (PAD) N-terminal" evidence="6">
    <location>
        <begin position="1"/>
        <end position="113"/>
    </location>
</feature>
<organism evidence="8 9">
    <name type="scientific">Crypturellus soui</name>
    <dbReference type="NCBI Taxonomy" id="458187"/>
    <lineage>
        <taxon>Eukaryota</taxon>
        <taxon>Metazoa</taxon>
        <taxon>Chordata</taxon>
        <taxon>Craniata</taxon>
        <taxon>Vertebrata</taxon>
        <taxon>Euteleostomi</taxon>
        <taxon>Archelosauria</taxon>
        <taxon>Archosauria</taxon>
        <taxon>Dinosauria</taxon>
        <taxon>Saurischia</taxon>
        <taxon>Theropoda</taxon>
        <taxon>Coelurosauria</taxon>
        <taxon>Aves</taxon>
        <taxon>Palaeognathae</taxon>
        <taxon>Tinamiformes</taxon>
        <taxon>Tinamidae</taxon>
        <taxon>Crypturellus</taxon>
    </lineage>
</organism>
<feature type="active site" evidence="4">
    <location>
        <position position="496"/>
    </location>
</feature>
<feature type="domain" description="Protein-arginine deiminase (PAD) central" evidence="7">
    <location>
        <begin position="137"/>
        <end position="274"/>
    </location>
</feature>
<dbReference type="CDD" id="cd04214">
    <property type="entry name" value="PAD_N"/>
    <property type="match status" value="1"/>
</dbReference>
<dbReference type="PANTHER" id="PTHR10837">
    <property type="entry name" value="PEPTIDYLARGININE DEIMINASE"/>
    <property type="match status" value="1"/>
</dbReference>
<gene>
    <name evidence="8" type="primary">Padi3</name>
    <name evidence="8" type="ORF">CRYSOU_R09626</name>
</gene>
<proteinExistence type="inferred from homology"/>
<feature type="non-terminal residue" evidence="8">
    <location>
        <position position="709"/>
    </location>
</feature>
<evidence type="ECO:0000313" key="8">
    <source>
        <dbReference type="EMBL" id="NWI13340.1"/>
    </source>
</evidence>
<dbReference type="InterPro" id="IPR008972">
    <property type="entry name" value="Cupredoxin"/>
</dbReference>
<dbReference type="EMBL" id="VWPX01008400">
    <property type="protein sequence ID" value="NWI13340.1"/>
    <property type="molecule type" value="Genomic_DNA"/>
</dbReference>
<dbReference type="InterPro" id="IPR038685">
    <property type="entry name" value="PAD_N_sf"/>
</dbReference>